<evidence type="ECO:0000256" key="2">
    <source>
        <dbReference type="PROSITE-ProRule" id="PRU00169"/>
    </source>
</evidence>
<gene>
    <name evidence="4" type="ORF">FA740_17870</name>
</gene>
<sequence>MTSCLEGLRALVVEDEMLVCMDIEQMLEEFGCTVVGPAAKVSQALALVDAEHIDFALLDVNLGKERSFPIADRLASMNIPVLLSTGYAHLELPYDRLPKIQKPFSEQQLRDCLEELMASSAGSESYF</sequence>
<dbReference type="Gene3D" id="3.40.50.2300">
    <property type="match status" value="1"/>
</dbReference>
<comment type="caution">
    <text evidence="4">The sequence shown here is derived from an EMBL/GenBank/DDBJ whole genome shotgun (WGS) entry which is preliminary data.</text>
</comment>
<dbReference type="SUPFAM" id="SSF52172">
    <property type="entry name" value="CheY-like"/>
    <property type="match status" value="1"/>
</dbReference>
<keyword evidence="5" id="KW-1185">Reference proteome</keyword>
<reference evidence="4 5" key="1">
    <citation type="submission" date="2019-04" db="EMBL/GenBank/DDBJ databases">
        <authorList>
            <person name="Li J."/>
        </authorList>
    </citation>
    <scope>NUCLEOTIDE SEQUENCE [LARGE SCALE GENOMIC DNA]</scope>
    <source>
        <strain evidence="4 5">CCTCC AB2016182</strain>
    </source>
</reference>
<accession>A0A4U0QEE8</accession>
<feature type="modified residue" description="4-aspartylphosphate" evidence="2">
    <location>
        <position position="59"/>
    </location>
</feature>
<evidence type="ECO:0000313" key="4">
    <source>
        <dbReference type="EMBL" id="TJZ79871.1"/>
    </source>
</evidence>
<evidence type="ECO:0000313" key="5">
    <source>
        <dbReference type="Proteomes" id="UP000306223"/>
    </source>
</evidence>
<dbReference type="InterPro" id="IPR011006">
    <property type="entry name" value="CheY-like_superfamily"/>
</dbReference>
<name>A0A4U0QEE8_9RHOB</name>
<dbReference type="GO" id="GO:0000160">
    <property type="term" value="P:phosphorelay signal transduction system"/>
    <property type="evidence" value="ECO:0007669"/>
    <property type="project" value="InterPro"/>
</dbReference>
<evidence type="ECO:0000256" key="1">
    <source>
        <dbReference type="ARBA" id="ARBA00022553"/>
    </source>
</evidence>
<dbReference type="Pfam" id="PF00072">
    <property type="entry name" value="Response_reg"/>
    <property type="match status" value="1"/>
</dbReference>
<dbReference type="SMART" id="SM00448">
    <property type="entry name" value="REC"/>
    <property type="match status" value="1"/>
</dbReference>
<evidence type="ECO:0000259" key="3">
    <source>
        <dbReference type="PROSITE" id="PS50110"/>
    </source>
</evidence>
<protein>
    <submittedName>
        <fullName evidence="4">Response regulator</fullName>
    </submittedName>
</protein>
<dbReference type="InterPro" id="IPR050595">
    <property type="entry name" value="Bact_response_regulator"/>
</dbReference>
<proteinExistence type="predicted"/>
<dbReference type="Proteomes" id="UP000306223">
    <property type="component" value="Unassembled WGS sequence"/>
</dbReference>
<keyword evidence="1 2" id="KW-0597">Phosphoprotein</keyword>
<feature type="domain" description="Response regulatory" evidence="3">
    <location>
        <begin position="9"/>
        <end position="117"/>
    </location>
</feature>
<dbReference type="AlphaFoldDB" id="A0A4U0QEE8"/>
<dbReference type="InterPro" id="IPR001789">
    <property type="entry name" value="Sig_transdc_resp-reg_receiver"/>
</dbReference>
<dbReference type="OrthoDB" id="582170at2"/>
<dbReference type="PROSITE" id="PS50110">
    <property type="entry name" value="RESPONSE_REGULATORY"/>
    <property type="match status" value="1"/>
</dbReference>
<dbReference type="EMBL" id="SUNH01000041">
    <property type="protein sequence ID" value="TJZ79871.1"/>
    <property type="molecule type" value="Genomic_DNA"/>
</dbReference>
<dbReference type="PANTHER" id="PTHR44591:SF24">
    <property type="entry name" value="PROTEIN-GLUTAMATE METHYLESTERASE_PROTEIN-GLUTAMINE GLUTAMINASE 1"/>
    <property type="match status" value="1"/>
</dbReference>
<organism evidence="4 5">
    <name type="scientific">Paracoccus hibiscisoli</name>
    <dbReference type="NCBI Taxonomy" id="2023261"/>
    <lineage>
        <taxon>Bacteria</taxon>
        <taxon>Pseudomonadati</taxon>
        <taxon>Pseudomonadota</taxon>
        <taxon>Alphaproteobacteria</taxon>
        <taxon>Rhodobacterales</taxon>
        <taxon>Paracoccaceae</taxon>
        <taxon>Paracoccus</taxon>
    </lineage>
</organism>
<dbReference type="PANTHER" id="PTHR44591">
    <property type="entry name" value="STRESS RESPONSE REGULATOR PROTEIN 1"/>
    <property type="match status" value="1"/>
</dbReference>